<feature type="chain" id="PRO_5039337432" evidence="1">
    <location>
        <begin position="28"/>
        <end position="180"/>
    </location>
</feature>
<dbReference type="Proteomes" id="UP000824065">
    <property type="component" value="Unassembled WGS sequence"/>
</dbReference>
<protein>
    <submittedName>
        <fullName evidence="2">Uncharacterized protein</fullName>
    </submittedName>
</protein>
<evidence type="ECO:0000313" key="3">
    <source>
        <dbReference type="Proteomes" id="UP000824065"/>
    </source>
</evidence>
<feature type="signal peptide" evidence="1">
    <location>
        <begin position="1"/>
        <end position="27"/>
    </location>
</feature>
<dbReference type="AlphaFoldDB" id="A0A9D2FH25"/>
<accession>A0A9D2FH25</accession>
<comment type="caution">
    <text evidence="2">The sequence shown here is derived from an EMBL/GenBank/DDBJ whole genome shotgun (WGS) entry which is preliminary data.</text>
</comment>
<evidence type="ECO:0000313" key="2">
    <source>
        <dbReference type="EMBL" id="HIZ58629.1"/>
    </source>
</evidence>
<evidence type="ECO:0000256" key="1">
    <source>
        <dbReference type="SAM" id="SignalP"/>
    </source>
</evidence>
<sequence>MKTMMKRIAMLTLSACMLVGGAVSSFAATGASSHYTVSILGHQTNDCEGTAKGEIVARFSSPYGDVQDYVICGECGDVNGKSCLSEVDDATANFSELCVYQGKLDNGERIMTVTCLSSGVNAMSGVTANVMMPWDAIEGYDLYLVNADGTETKIEPYGTDWAYIDVYMDGGTALIRMVEQ</sequence>
<reference evidence="2" key="1">
    <citation type="journal article" date="2021" name="PeerJ">
        <title>Extensive microbial diversity within the chicken gut microbiome revealed by metagenomics and culture.</title>
        <authorList>
            <person name="Gilroy R."/>
            <person name="Ravi A."/>
            <person name="Getino M."/>
            <person name="Pursley I."/>
            <person name="Horton D.L."/>
            <person name="Alikhan N.F."/>
            <person name="Baker D."/>
            <person name="Gharbi K."/>
            <person name="Hall N."/>
            <person name="Watson M."/>
            <person name="Adriaenssens E.M."/>
            <person name="Foster-Nyarko E."/>
            <person name="Jarju S."/>
            <person name="Secka A."/>
            <person name="Antonio M."/>
            <person name="Oren A."/>
            <person name="Chaudhuri R.R."/>
            <person name="La Ragione R."/>
            <person name="Hildebrand F."/>
            <person name="Pallen M.J."/>
        </authorList>
    </citation>
    <scope>NUCLEOTIDE SEQUENCE</scope>
    <source>
        <strain evidence="2">ChiBcec16-3735</strain>
    </source>
</reference>
<keyword evidence="1" id="KW-0732">Signal</keyword>
<organism evidence="2 3">
    <name type="scientific">Candidatus Faecalibacterium gallistercoris</name>
    <dbReference type="NCBI Taxonomy" id="2838579"/>
    <lineage>
        <taxon>Bacteria</taxon>
        <taxon>Bacillati</taxon>
        <taxon>Bacillota</taxon>
        <taxon>Clostridia</taxon>
        <taxon>Eubacteriales</taxon>
        <taxon>Oscillospiraceae</taxon>
        <taxon>Faecalibacterium</taxon>
    </lineage>
</organism>
<gene>
    <name evidence="2" type="ORF">H9725_08685</name>
</gene>
<dbReference type="EMBL" id="DXBJ01000066">
    <property type="protein sequence ID" value="HIZ58629.1"/>
    <property type="molecule type" value="Genomic_DNA"/>
</dbReference>
<reference evidence="2" key="2">
    <citation type="submission" date="2021-04" db="EMBL/GenBank/DDBJ databases">
        <authorList>
            <person name="Gilroy R."/>
        </authorList>
    </citation>
    <scope>NUCLEOTIDE SEQUENCE</scope>
    <source>
        <strain evidence="2">ChiBcec16-3735</strain>
    </source>
</reference>
<proteinExistence type="predicted"/>
<name>A0A9D2FH25_9FIRM</name>